<comment type="caution">
    <text evidence="9">The sequence shown here is derived from an EMBL/GenBank/DDBJ whole genome shotgun (WGS) entry which is preliminary data.</text>
</comment>
<organism evidence="9 10">
    <name type="scientific">Bordetella holmesii 1058</name>
    <dbReference type="NCBI Taxonomy" id="1247648"/>
    <lineage>
        <taxon>Bacteria</taxon>
        <taxon>Pseudomonadati</taxon>
        <taxon>Pseudomonadota</taxon>
        <taxon>Betaproteobacteria</taxon>
        <taxon>Burkholderiales</taxon>
        <taxon>Alcaligenaceae</taxon>
        <taxon>Bordetella</taxon>
    </lineage>
</organism>
<keyword evidence="4" id="KW-1003">Cell membrane</keyword>
<reference evidence="9 10" key="1">
    <citation type="submission" date="2014-02" db="EMBL/GenBank/DDBJ databases">
        <title>Whole Genome Sequencing Of Bordetella Holmesii, An Emerging Opportunistic Infection Of Humans.</title>
        <authorList>
            <person name="Tettelin H."/>
            <person name="Hooven T.A."/>
            <person name="Hine E."/>
            <person name="Su Q."/>
            <person name="Huard R.C."/>
            <person name="Della-Latta P."/>
            <person name="Daugherty S.C."/>
            <person name="Agrawal S."/>
            <person name="Sengamalay N."/>
            <person name="Tallon L.J."/>
            <person name="Sadzewicz L."/>
            <person name="Whittier S."/>
            <person name="Fraser C.M."/>
            <person name="Ratner A.J."/>
        </authorList>
    </citation>
    <scope>NUCLEOTIDE SEQUENCE [LARGE SCALE GENOMIC DNA]</scope>
    <source>
        <strain evidence="9 10">1058</strain>
    </source>
</reference>
<keyword evidence="7 8" id="KW-0472">Membrane</keyword>
<dbReference type="Gene3D" id="1.20.1530.20">
    <property type="match status" value="1"/>
</dbReference>
<proteinExistence type="inferred from homology"/>
<comment type="similarity">
    <text evidence="2">Belongs to the arsenical resistance-3 (ACR3) (TC 2.A.59) family.</text>
</comment>
<comment type="subcellular location">
    <subcellularLocation>
        <location evidence="1">Cell membrane</location>
        <topology evidence="1">Multi-pass membrane protein</topology>
    </subcellularLocation>
</comment>
<evidence type="ECO:0000313" key="10">
    <source>
        <dbReference type="Proteomes" id="UP000023104"/>
    </source>
</evidence>
<dbReference type="Proteomes" id="UP000023104">
    <property type="component" value="Unassembled WGS sequence"/>
</dbReference>
<keyword evidence="6 8" id="KW-1133">Transmembrane helix</keyword>
<dbReference type="PANTHER" id="PTHR43057:SF1">
    <property type="entry name" value="ARSENICAL-RESISTANCE PROTEIN 3"/>
    <property type="match status" value="1"/>
</dbReference>
<feature type="transmembrane region" description="Helical" evidence="8">
    <location>
        <begin position="107"/>
        <end position="127"/>
    </location>
</feature>
<dbReference type="InterPro" id="IPR004706">
    <property type="entry name" value="Arsenical-R_Acr3"/>
</dbReference>
<evidence type="ECO:0000256" key="1">
    <source>
        <dbReference type="ARBA" id="ARBA00004651"/>
    </source>
</evidence>
<feature type="transmembrane region" description="Helical" evidence="8">
    <location>
        <begin position="147"/>
        <end position="166"/>
    </location>
</feature>
<feature type="transmembrane region" description="Helical" evidence="8">
    <location>
        <begin position="178"/>
        <end position="199"/>
    </location>
</feature>
<feature type="transmembrane region" description="Helical" evidence="8">
    <location>
        <begin position="49"/>
        <end position="71"/>
    </location>
</feature>
<evidence type="ECO:0000256" key="4">
    <source>
        <dbReference type="ARBA" id="ARBA00022475"/>
    </source>
</evidence>
<feature type="transmembrane region" description="Helical" evidence="8">
    <location>
        <begin position="25"/>
        <end position="42"/>
    </location>
</feature>
<keyword evidence="10" id="KW-1185">Reference proteome</keyword>
<keyword evidence="5 8" id="KW-0812">Transmembrane</keyword>
<dbReference type="InterPro" id="IPR038770">
    <property type="entry name" value="Na+/solute_symporter_sf"/>
</dbReference>
<evidence type="ECO:0000256" key="6">
    <source>
        <dbReference type="ARBA" id="ARBA00022989"/>
    </source>
</evidence>
<evidence type="ECO:0000256" key="5">
    <source>
        <dbReference type="ARBA" id="ARBA00022692"/>
    </source>
</evidence>
<dbReference type="PANTHER" id="PTHR43057">
    <property type="entry name" value="ARSENITE EFFLUX TRANSPORTER"/>
    <property type="match status" value="1"/>
</dbReference>
<sequence length="294" mass="30987">MLALLAAWALPGTSRLSGAIDPIVALMLFATFLQVPMVELRHALRDLRFLGVLGLANFVAVPLLVAGLVPWMPADPLIRSAMLMVLLAPCIDYVVTFAHLGRADARALLAATPLLLGAQMVLLPVYLSVFIGAQAAPLLPWEPFLSAFFRLIVAPLVLAALCQAWMARAGSHPKVRRALGVLPVPATAVALAVVVAAISPGVGLDVIRAAAPVYLAFAVLAPALGWMVAYHLPRPQRRAVAFSAATRNSLVVLPIGLAIPGAQPLVPAFILTQTLVELAAELVYVRVAAGRQRA</sequence>
<evidence type="ECO:0000256" key="2">
    <source>
        <dbReference type="ARBA" id="ARBA00010110"/>
    </source>
</evidence>
<dbReference type="Pfam" id="PF01758">
    <property type="entry name" value="SBF"/>
    <property type="match status" value="1"/>
</dbReference>
<accession>A0ABN0RZY8</accession>
<protein>
    <submittedName>
        <fullName evidence="9">Sodium Bile acid symporter family protein</fullName>
    </submittedName>
</protein>
<dbReference type="InterPro" id="IPR002657">
    <property type="entry name" value="BilAc:Na_symport/Acr3"/>
</dbReference>
<keyword evidence="3" id="KW-0813">Transport</keyword>
<name>A0ABN0RZY8_9BORD</name>
<feature type="transmembrane region" description="Helical" evidence="8">
    <location>
        <begin position="77"/>
        <end position="95"/>
    </location>
</feature>
<dbReference type="EMBL" id="JDTF01000004">
    <property type="protein sequence ID" value="EXX94883.1"/>
    <property type="molecule type" value="Genomic_DNA"/>
</dbReference>
<evidence type="ECO:0000256" key="8">
    <source>
        <dbReference type="SAM" id="Phobius"/>
    </source>
</evidence>
<gene>
    <name evidence="9" type="ORF">D559_2308</name>
</gene>
<evidence type="ECO:0000313" key="9">
    <source>
        <dbReference type="EMBL" id="EXX94883.1"/>
    </source>
</evidence>
<feature type="transmembrane region" description="Helical" evidence="8">
    <location>
        <begin position="211"/>
        <end position="232"/>
    </location>
</feature>
<evidence type="ECO:0000256" key="7">
    <source>
        <dbReference type="ARBA" id="ARBA00023136"/>
    </source>
</evidence>
<evidence type="ECO:0000256" key="3">
    <source>
        <dbReference type="ARBA" id="ARBA00022448"/>
    </source>
</evidence>